<sequence length="59" mass="6677">MSSWNFVWLMLIPGCGAVLLYNTAVQVPIFPVHPTPISIICPLSSFQSENITESRYFYP</sequence>
<dbReference type="AlphaFoldDB" id="A0A0C3BF29"/>
<feature type="signal peptide" evidence="2">
    <location>
        <begin position="1"/>
        <end position="17"/>
    </location>
</feature>
<keyword evidence="2" id="KW-0732">Signal</keyword>
<name>A0A0C3BF29_SERVB</name>
<dbReference type="HOGENOM" id="CLU_2962339_0_0_1"/>
<dbReference type="Proteomes" id="UP000054097">
    <property type="component" value="Unassembled WGS sequence"/>
</dbReference>
<keyword evidence="1" id="KW-0472">Membrane</keyword>
<dbReference type="EMBL" id="KN824286">
    <property type="protein sequence ID" value="KIM30066.1"/>
    <property type="molecule type" value="Genomic_DNA"/>
</dbReference>
<accession>A0A0C3BF29</accession>
<feature type="transmembrane region" description="Helical" evidence="1">
    <location>
        <begin position="6"/>
        <end position="24"/>
    </location>
</feature>
<reference evidence="4" key="2">
    <citation type="submission" date="2015-01" db="EMBL/GenBank/DDBJ databases">
        <title>Evolutionary Origins and Diversification of the Mycorrhizal Mutualists.</title>
        <authorList>
            <consortium name="DOE Joint Genome Institute"/>
            <consortium name="Mycorrhizal Genomics Consortium"/>
            <person name="Kohler A."/>
            <person name="Kuo A."/>
            <person name="Nagy L.G."/>
            <person name="Floudas D."/>
            <person name="Copeland A."/>
            <person name="Barry K.W."/>
            <person name="Cichocki N."/>
            <person name="Veneault-Fourrey C."/>
            <person name="LaButti K."/>
            <person name="Lindquist E.A."/>
            <person name="Lipzen A."/>
            <person name="Lundell T."/>
            <person name="Morin E."/>
            <person name="Murat C."/>
            <person name="Riley R."/>
            <person name="Ohm R."/>
            <person name="Sun H."/>
            <person name="Tunlid A."/>
            <person name="Henrissat B."/>
            <person name="Grigoriev I.V."/>
            <person name="Hibbett D.S."/>
            <person name="Martin F."/>
        </authorList>
    </citation>
    <scope>NUCLEOTIDE SEQUENCE [LARGE SCALE GENOMIC DNA]</scope>
    <source>
        <strain evidence="4">MAFF 305830</strain>
    </source>
</reference>
<gene>
    <name evidence="3" type="ORF">M408DRAFT_328472</name>
</gene>
<evidence type="ECO:0000313" key="3">
    <source>
        <dbReference type="EMBL" id="KIM30066.1"/>
    </source>
</evidence>
<keyword evidence="1" id="KW-0812">Transmembrane</keyword>
<feature type="chain" id="PRO_5002161756" evidence="2">
    <location>
        <begin position="18"/>
        <end position="59"/>
    </location>
</feature>
<evidence type="ECO:0000256" key="2">
    <source>
        <dbReference type="SAM" id="SignalP"/>
    </source>
</evidence>
<proteinExistence type="predicted"/>
<organism evidence="3 4">
    <name type="scientific">Serendipita vermifera MAFF 305830</name>
    <dbReference type="NCBI Taxonomy" id="933852"/>
    <lineage>
        <taxon>Eukaryota</taxon>
        <taxon>Fungi</taxon>
        <taxon>Dikarya</taxon>
        <taxon>Basidiomycota</taxon>
        <taxon>Agaricomycotina</taxon>
        <taxon>Agaricomycetes</taxon>
        <taxon>Sebacinales</taxon>
        <taxon>Serendipitaceae</taxon>
        <taxon>Serendipita</taxon>
    </lineage>
</organism>
<evidence type="ECO:0000256" key="1">
    <source>
        <dbReference type="SAM" id="Phobius"/>
    </source>
</evidence>
<protein>
    <submittedName>
        <fullName evidence="3">Uncharacterized protein</fullName>
    </submittedName>
</protein>
<keyword evidence="1" id="KW-1133">Transmembrane helix</keyword>
<keyword evidence="4" id="KW-1185">Reference proteome</keyword>
<reference evidence="3 4" key="1">
    <citation type="submission" date="2014-04" db="EMBL/GenBank/DDBJ databases">
        <authorList>
            <consortium name="DOE Joint Genome Institute"/>
            <person name="Kuo A."/>
            <person name="Zuccaro A."/>
            <person name="Kohler A."/>
            <person name="Nagy L.G."/>
            <person name="Floudas D."/>
            <person name="Copeland A."/>
            <person name="Barry K.W."/>
            <person name="Cichocki N."/>
            <person name="Veneault-Fourrey C."/>
            <person name="LaButti K."/>
            <person name="Lindquist E.A."/>
            <person name="Lipzen A."/>
            <person name="Lundell T."/>
            <person name="Morin E."/>
            <person name="Murat C."/>
            <person name="Sun H."/>
            <person name="Tunlid A."/>
            <person name="Henrissat B."/>
            <person name="Grigoriev I.V."/>
            <person name="Hibbett D.S."/>
            <person name="Martin F."/>
            <person name="Nordberg H.P."/>
            <person name="Cantor M.N."/>
            <person name="Hua S.X."/>
        </authorList>
    </citation>
    <scope>NUCLEOTIDE SEQUENCE [LARGE SCALE GENOMIC DNA]</scope>
    <source>
        <strain evidence="3 4">MAFF 305830</strain>
    </source>
</reference>
<evidence type="ECO:0000313" key="4">
    <source>
        <dbReference type="Proteomes" id="UP000054097"/>
    </source>
</evidence>